<evidence type="ECO:0000256" key="1">
    <source>
        <dbReference type="SAM" id="MobiDB-lite"/>
    </source>
</evidence>
<name>A8N3W6_COPC7</name>
<feature type="region of interest" description="Disordered" evidence="1">
    <location>
        <begin position="25"/>
        <end position="75"/>
    </location>
</feature>
<dbReference type="Proteomes" id="UP000001861">
    <property type="component" value="Unassembled WGS sequence"/>
</dbReference>
<dbReference type="HOGENOM" id="CLU_1825179_0_0_1"/>
<gene>
    <name evidence="2" type="ORF">CC1G_00578</name>
</gene>
<keyword evidence="3" id="KW-1185">Reference proteome</keyword>
<feature type="compositionally biased region" description="Polar residues" evidence="1">
    <location>
        <begin position="25"/>
        <end position="36"/>
    </location>
</feature>
<dbReference type="EMBL" id="AACS02000001">
    <property type="protein sequence ID" value="EAU92359.2"/>
    <property type="molecule type" value="Genomic_DNA"/>
</dbReference>
<dbReference type="VEuPathDB" id="FungiDB:CC1G_00578"/>
<feature type="compositionally biased region" description="Basic and acidic residues" evidence="1">
    <location>
        <begin position="66"/>
        <end position="75"/>
    </location>
</feature>
<organism evidence="2 3">
    <name type="scientific">Coprinopsis cinerea (strain Okayama-7 / 130 / ATCC MYA-4618 / FGSC 9003)</name>
    <name type="common">Inky cap fungus</name>
    <name type="synonym">Hormographiella aspergillata</name>
    <dbReference type="NCBI Taxonomy" id="240176"/>
    <lineage>
        <taxon>Eukaryota</taxon>
        <taxon>Fungi</taxon>
        <taxon>Dikarya</taxon>
        <taxon>Basidiomycota</taxon>
        <taxon>Agaricomycotina</taxon>
        <taxon>Agaricomycetes</taxon>
        <taxon>Agaricomycetidae</taxon>
        <taxon>Agaricales</taxon>
        <taxon>Agaricineae</taxon>
        <taxon>Psathyrellaceae</taxon>
        <taxon>Coprinopsis</taxon>
    </lineage>
</organism>
<dbReference type="RefSeq" id="XP_001829399.2">
    <property type="nucleotide sequence ID" value="XM_001829347.2"/>
</dbReference>
<protein>
    <submittedName>
        <fullName evidence="2">Uncharacterized protein</fullName>
    </submittedName>
</protein>
<dbReference type="KEGG" id="cci:CC1G_00578"/>
<evidence type="ECO:0000313" key="3">
    <source>
        <dbReference type="Proteomes" id="UP000001861"/>
    </source>
</evidence>
<dbReference type="InParanoid" id="A8N3W6"/>
<comment type="caution">
    <text evidence="2">The sequence shown here is derived from an EMBL/GenBank/DDBJ whole genome shotgun (WGS) entry which is preliminary data.</text>
</comment>
<dbReference type="GeneID" id="6005828"/>
<reference evidence="2 3" key="1">
    <citation type="journal article" date="2010" name="Proc. Natl. Acad. Sci. U.S.A.">
        <title>Insights into evolution of multicellular fungi from the assembled chromosomes of the mushroom Coprinopsis cinerea (Coprinus cinereus).</title>
        <authorList>
            <person name="Stajich J.E."/>
            <person name="Wilke S.K."/>
            <person name="Ahren D."/>
            <person name="Au C.H."/>
            <person name="Birren B.W."/>
            <person name="Borodovsky M."/>
            <person name="Burns C."/>
            <person name="Canback B."/>
            <person name="Casselton L.A."/>
            <person name="Cheng C.K."/>
            <person name="Deng J."/>
            <person name="Dietrich F.S."/>
            <person name="Fargo D.C."/>
            <person name="Farman M.L."/>
            <person name="Gathman A.C."/>
            <person name="Goldberg J."/>
            <person name="Guigo R."/>
            <person name="Hoegger P.J."/>
            <person name="Hooker J.B."/>
            <person name="Huggins A."/>
            <person name="James T.Y."/>
            <person name="Kamada T."/>
            <person name="Kilaru S."/>
            <person name="Kodira C."/>
            <person name="Kues U."/>
            <person name="Kupfer D."/>
            <person name="Kwan H.S."/>
            <person name="Lomsadze A."/>
            <person name="Li W."/>
            <person name="Lilly W.W."/>
            <person name="Ma L.J."/>
            <person name="Mackey A.J."/>
            <person name="Manning G."/>
            <person name="Martin F."/>
            <person name="Muraguchi H."/>
            <person name="Natvig D.O."/>
            <person name="Palmerini H."/>
            <person name="Ramesh M.A."/>
            <person name="Rehmeyer C.J."/>
            <person name="Roe B.A."/>
            <person name="Shenoy N."/>
            <person name="Stanke M."/>
            <person name="Ter-Hovhannisyan V."/>
            <person name="Tunlid A."/>
            <person name="Velagapudi R."/>
            <person name="Vision T.J."/>
            <person name="Zeng Q."/>
            <person name="Zolan M.E."/>
            <person name="Pukkila P.J."/>
        </authorList>
    </citation>
    <scope>NUCLEOTIDE SEQUENCE [LARGE SCALE GENOMIC DNA]</scope>
    <source>
        <strain evidence="3">Okayama-7 / 130 / ATCC MYA-4618 / FGSC 9003</strain>
    </source>
</reference>
<evidence type="ECO:0000313" key="2">
    <source>
        <dbReference type="EMBL" id="EAU92359.2"/>
    </source>
</evidence>
<sequence>MVRQDSVKSLRPFTTLRRLNQFLSEQRRSMNVSVSTPEGHELPEPWRITQELVDRIGSHGGEANSDADRDSDSRKLAKDLKVKKYRKSERYNKSISEELKRTREMVVRMGEARRAERQVVARSLDEIRTDLPGLTPYVRNK</sequence>
<accession>A8N3W6</accession>
<proteinExistence type="predicted"/>
<dbReference type="AlphaFoldDB" id="A8N3W6"/>